<dbReference type="GeneID" id="24137544"/>
<accession>A0A067BPQ5</accession>
<feature type="region of interest" description="Disordered" evidence="1">
    <location>
        <begin position="491"/>
        <end position="513"/>
    </location>
</feature>
<protein>
    <submittedName>
        <fullName evidence="2">Uncharacterized protein</fullName>
    </submittedName>
</protein>
<evidence type="ECO:0000313" key="3">
    <source>
        <dbReference type="Proteomes" id="UP000030745"/>
    </source>
</evidence>
<organism evidence="2 3">
    <name type="scientific">Saprolegnia parasitica (strain CBS 223.65)</name>
    <dbReference type="NCBI Taxonomy" id="695850"/>
    <lineage>
        <taxon>Eukaryota</taxon>
        <taxon>Sar</taxon>
        <taxon>Stramenopiles</taxon>
        <taxon>Oomycota</taxon>
        <taxon>Saprolegniomycetes</taxon>
        <taxon>Saprolegniales</taxon>
        <taxon>Saprolegniaceae</taxon>
        <taxon>Saprolegnia</taxon>
    </lineage>
</organism>
<sequence length="513" mass="54491">MLAQTSYVTDIEAATTVVLRMLDAQPHLSLDATRKAFLLDTGSFTLADVAPTNEPSTDWTVVSVMLVRRYGVQIASQPVAHETIAAHVTKAAARCSVDAFCAVRTVLQGLLGLGCVVEKTLAGGGKCLTINPACLSGPASAFGGFLHVMPPVMRPIPRIDTPAAADAAPRPSERSLFDAFLEHLTVWVHFGAQHAIQSTSKQYKLSKIEATLAKAGYVDDIPTAAARVLQNVLQDCSLQRRDAYLVAATEGVLLPPQMPKKTVPKGRAIIQHYVHQIAITPRATAKLPGTCTHADGTTQVALDALRALGCMKEWTDANGTRLMGFDPALLQRPLASFPGMSYLFSMEEVPALTNPTAERLEQKAGNNHDIHAASQVLVATTTEHASPTTVAAEASLARATMTSSPKPLTARTSNDTSAASVVALHAATYLGAILEWVEGGDPFFVSYIRSQVRSLLPPDAPMDAAVAAIVASLTQHPQLVFHNSDRPCFLGNGFPPPDDRMDATPPRSTASSA</sequence>
<dbReference type="EMBL" id="KK583399">
    <property type="protein sequence ID" value="KDO18740.1"/>
    <property type="molecule type" value="Genomic_DNA"/>
</dbReference>
<evidence type="ECO:0000256" key="1">
    <source>
        <dbReference type="SAM" id="MobiDB-lite"/>
    </source>
</evidence>
<gene>
    <name evidence="2" type="ORF">SPRG_15861</name>
</gene>
<dbReference type="KEGG" id="spar:SPRG_15861"/>
<feature type="non-terminal residue" evidence="2">
    <location>
        <position position="513"/>
    </location>
</feature>
<dbReference type="AlphaFoldDB" id="A0A067BPQ5"/>
<dbReference type="VEuPathDB" id="FungiDB:SPRG_15861"/>
<name>A0A067BPQ5_SAPPC</name>
<dbReference type="Proteomes" id="UP000030745">
    <property type="component" value="Unassembled WGS sequence"/>
</dbReference>
<reference evidence="2 3" key="1">
    <citation type="journal article" date="2013" name="PLoS Genet.">
        <title>Distinctive expansion of potential virulence genes in the genome of the oomycete fish pathogen Saprolegnia parasitica.</title>
        <authorList>
            <person name="Jiang R.H."/>
            <person name="de Bruijn I."/>
            <person name="Haas B.J."/>
            <person name="Belmonte R."/>
            <person name="Lobach L."/>
            <person name="Christie J."/>
            <person name="van den Ackerveken G."/>
            <person name="Bottin A."/>
            <person name="Bulone V."/>
            <person name="Diaz-Moreno S.M."/>
            <person name="Dumas B."/>
            <person name="Fan L."/>
            <person name="Gaulin E."/>
            <person name="Govers F."/>
            <person name="Grenville-Briggs L.J."/>
            <person name="Horner N.R."/>
            <person name="Levin J.Z."/>
            <person name="Mammella M."/>
            <person name="Meijer H.J."/>
            <person name="Morris P."/>
            <person name="Nusbaum C."/>
            <person name="Oome S."/>
            <person name="Phillips A.J."/>
            <person name="van Rooyen D."/>
            <person name="Rzeszutek E."/>
            <person name="Saraiva M."/>
            <person name="Secombes C.J."/>
            <person name="Seidl M.F."/>
            <person name="Snel B."/>
            <person name="Stassen J.H."/>
            <person name="Sykes S."/>
            <person name="Tripathy S."/>
            <person name="van den Berg H."/>
            <person name="Vega-Arreguin J.C."/>
            <person name="Wawra S."/>
            <person name="Young S.K."/>
            <person name="Zeng Q."/>
            <person name="Dieguez-Uribeondo J."/>
            <person name="Russ C."/>
            <person name="Tyler B.M."/>
            <person name="van West P."/>
        </authorList>
    </citation>
    <scope>NUCLEOTIDE SEQUENCE [LARGE SCALE GENOMIC DNA]</scope>
    <source>
        <strain evidence="2 3">CBS 223.65</strain>
    </source>
</reference>
<keyword evidence="3" id="KW-1185">Reference proteome</keyword>
<proteinExistence type="predicted"/>
<evidence type="ECO:0000313" key="2">
    <source>
        <dbReference type="EMBL" id="KDO18740.1"/>
    </source>
</evidence>
<dbReference type="RefSeq" id="XP_012210541.1">
    <property type="nucleotide sequence ID" value="XM_012355151.1"/>
</dbReference>